<sequence>MIDKMKVYKDTELSHKAILVYFYLCDRSNSKTKGCYPSTKTISKDLNLSLSSVKRSLNELIKNNYIEKENRFRDNGGKTSNMYYIL</sequence>
<dbReference type="EMBL" id="FRAH01000004">
    <property type="protein sequence ID" value="SHJ68276.1"/>
    <property type="molecule type" value="Genomic_DNA"/>
</dbReference>
<dbReference type="RefSeq" id="WP_072848424.1">
    <property type="nucleotide sequence ID" value="NZ_FRAH01000004.1"/>
</dbReference>
<organism evidence="1 2">
    <name type="scientific">Anaerotignum lactatifermentans DSM 14214</name>
    <dbReference type="NCBI Taxonomy" id="1121323"/>
    <lineage>
        <taxon>Bacteria</taxon>
        <taxon>Bacillati</taxon>
        <taxon>Bacillota</taxon>
        <taxon>Clostridia</taxon>
        <taxon>Lachnospirales</taxon>
        <taxon>Anaerotignaceae</taxon>
        <taxon>Anaerotignum</taxon>
    </lineage>
</organism>
<evidence type="ECO:0000313" key="2">
    <source>
        <dbReference type="Proteomes" id="UP000183975"/>
    </source>
</evidence>
<protein>
    <submittedName>
        <fullName evidence="1">Helix-turn-helix domain-containing protein</fullName>
    </submittedName>
</protein>
<evidence type="ECO:0000313" key="1">
    <source>
        <dbReference type="EMBL" id="SHJ68276.1"/>
    </source>
</evidence>
<name>A0A1M6LAP3_9FIRM</name>
<dbReference type="Gene3D" id="1.10.10.10">
    <property type="entry name" value="Winged helix-like DNA-binding domain superfamily/Winged helix DNA-binding domain"/>
    <property type="match status" value="1"/>
</dbReference>
<accession>A0A1M6LAP3</accession>
<dbReference type="AlphaFoldDB" id="A0A1M6LAP3"/>
<dbReference type="InterPro" id="IPR036388">
    <property type="entry name" value="WH-like_DNA-bd_sf"/>
</dbReference>
<dbReference type="OrthoDB" id="9799748at2"/>
<dbReference type="Proteomes" id="UP000183975">
    <property type="component" value="Unassembled WGS sequence"/>
</dbReference>
<reference evidence="1 2" key="1">
    <citation type="submission" date="2016-11" db="EMBL/GenBank/DDBJ databases">
        <authorList>
            <person name="Jaros S."/>
            <person name="Januszkiewicz K."/>
            <person name="Wedrychowicz H."/>
        </authorList>
    </citation>
    <scope>NUCLEOTIDE SEQUENCE [LARGE SCALE GENOMIC DNA]</scope>
    <source>
        <strain evidence="1 2">DSM 14214</strain>
    </source>
</reference>
<proteinExistence type="predicted"/>
<dbReference type="SUPFAM" id="SSF46785">
    <property type="entry name" value="Winged helix' DNA-binding domain"/>
    <property type="match status" value="1"/>
</dbReference>
<dbReference type="Pfam" id="PF13730">
    <property type="entry name" value="HTH_36"/>
    <property type="match status" value="1"/>
</dbReference>
<dbReference type="InterPro" id="IPR036390">
    <property type="entry name" value="WH_DNA-bd_sf"/>
</dbReference>
<gene>
    <name evidence="1" type="ORF">SAMN02745138_00328</name>
</gene>
<keyword evidence="2" id="KW-1185">Reference proteome</keyword>